<dbReference type="EMBL" id="LR797336">
    <property type="protein sequence ID" value="CAB4203806.1"/>
    <property type="molecule type" value="Genomic_DNA"/>
</dbReference>
<dbReference type="EMBL" id="LR797068">
    <property type="protein sequence ID" value="CAB4184805.1"/>
    <property type="molecule type" value="Genomic_DNA"/>
</dbReference>
<dbReference type="InterPro" id="IPR008565">
    <property type="entry name" value="TtsA-like_GH18_dom"/>
</dbReference>
<accession>A0A6J5PVH0</accession>
<evidence type="ECO:0000313" key="4">
    <source>
        <dbReference type="EMBL" id="CAB4173371.1"/>
    </source>
</evidence>
<feature type="domain" description="Peptidoglycan binding" evidence="2">
    <location>
        <begin position="97"/>
        <end position="157"/>
    </location>
</feature>
<dbReference type="EMBL" id="LR796900">
    <property type="protein sequence ID" value="CAB4173371.1"/>
    <property type="molecule type" value="Genomic_DNA"/>
</dbReference>
<proteinExistence type="predicted"/>
<dbReference type="Pfam" id="PF05838">
    <property type="entry name" value="Glyco_hydro_108"/>
    <property type="match status" value="1"/>
</dbReference>
<evidence type="ECO:0000259" key="1">
    <source>
        <dbReference type="Pfam" id="PF05838"/>
    </source>
</evidence>
<sequence>MQANFEKALETVLHHEGGFSNHPKDPGGMTNLGVTKRVWEEWVGHDVDEQAMRALTPEIVGPMYKVKYWDKIKGDDLPDGVDYIVFDAAVNSGPGRAAKWLQAAVGASVDGAIGAGTLKAVADFPASDLIHAYQSKRLEFLQNLPTWETFGKGWGRRVAEVSSTAQTFA</sequence>
<protein>
    <submittedName>
        <fullName evidence="4">ZliS Lysozyme family protein</fullName>
    </submittedName>
</protein>
<evidence type="ECO:0000259" key="2">
    <source>
        <dbReference type="Pfam" id="PF09374"/>
    </source>
</evidence>
<evidence type="ECO:0000313" key="3">
    <source>
        <dbReference type="EMBL" id="CAB4154034.1"/>
    </source>
</evidence>
<evidence type="ECO:0000313" key="6">
    <source>
        <dbReference type="EMBL" id="CAB4203806.1"/>
    </source>
</evidence>
<dbReference type="Pfam" id="PF09374">
    <property type="entry name" value="PG_binding_3"/>
    <property type="match status" value="1"/>
</dbReference>
<evidence type="ECO:0000313" key="7">
    <source>
        <dbReference type="EMBL" id="CAB5238406.1"/>
    </source>
</evidence>
<feature type="domain" description="TtsA-like Glycoside hydrolase family 108" evidence="1">
    <location>
        <begin position="10"/>
        <end position="93"/>
    </location>
</feature>
<dbReference type="SUPFAM" id="SSF53955">
    <property type="entry name" value="Lysozyme-like"/>
    <property type="match status" value="1"/>
</dbReference>
<dbReference type="EMBL" id="LR798459">
    <property type="protein sequence ID" value="CAB5238406.1"/>
    <property type="molecule type" value="Genomic_DNA"/>
</dbReference>
<reference evidence="4" key="1">
    <citation type="submission" date="2020-05" db="EMBL/GenBank/DDBJ databases">
        <authorList>
            <person name="Chiriac C."/>
            <person name="Salcher M."/>
            <person name="Ghai R."/>
            <person name="Kavagutti S V."/>
        </authorList>
    </citation>
    <scope>NUCLEOTIDE SEQUENCE</scope>
</reference>
<dbReference type="CDD" id="cd13926">
    <property type="entry name" value="N-acetylmuramidase_GH108"/>
    <property type="match status" value="1"/>
</dbReference>
<gene>
    <name evidence="5" type="ORF">UFOVP1115_38</name>
    <name evidence="6" type="ORF">UFOVP1390_4</name>
    <name evidence="7" type="ORF">UFOVP1567_37</name>
    <name evidence="3" type="ORF">UFOVP626_58</name>
    <name evidence="4" type="ORF">UFOVP951_53</name>
</gene>
<dbReference type="InterPro" id="IPR018537">
    <property type="entry name" value="Peptidoglycan-bd_3"/>
</dbReference>
<dbReference type="InterPro" id="IPR023346">
    <property type="entry name" value="Lysozyme-like_dom_sf"/>
</dbReference>
<dbReference type="Gene3D" id="1.20.141.10">
    <property type="entry name" value="Chitosanase, subunit A, domain 1"/>
    <property type="match status" value="1"/>
</dbReference>
<name>A0A6J5PVH0_9CAUD</name>
<organism evidence="4">
    <name type="scientific">uncultured Caudovirales phage</name>
    <dbReference type="NCBI Taxonomy" id="2100421"/>
    <lineage>
        <taxon>Viruses</taxon>
        <taxon>Duplodnaviria</taxon>
        <taxon>Heunggongvirae</taxon>
        <taxon>Uroviricota</taxon>
        <taxon>Caudoviricetes</taxon>
        <taxon>Peduoviridae</taxon>
        <taxon>Maltschvirus</taxon>
        <taxon>Maltschvirus maltsch</taxon>
    </lineage>
</organism>
<evidence type="ECO:0000313" key="5">
    <source>
        <dbReference type="EMBL" id="CAB4184805.1"/>
    </source>
</evidence>
<dbReference type="EMBL" id="LR796605">
    <property type="protein sequence ID" value="CAB4154034.1"/>
    <property type="molecule type" value="Genomic_DNA"/>
</dbReference>